<dbReference type="RefSeq" id="WP_115995230.1">
    <property type="nucleotide sequence ID" value="NZ_QRDY01000022.1"/>
</dbReference>
<dbReference type="Proteomes" id="UP000256869">
    <property type="component" value="Unassembled WGS sequence"/>
</dbReference>
<proteinExistence type="predicted"/>
<comment type="caution">
    <text evidence="1">The sequence shown here is derived from an EMBL/GenBank/DDBJ whole genome shotgun (WGS) entry which is preliminary data.</text>
</comment>
<dbReference type="EMBL" id="QRDY01000022">
    <property type="protein sequence ID" value="RED54696.1"/>
    <property type="molecule type" value="Genomic_DNA"/>
</dbReference>
<dbReference type="OrthoDB" id="2680163at2"/>
<dbReference type="AlphaFoldDB" id="A0A3D9I0L6"/>
<evidence type="ECO:0000313" key="1">
    <source>
        <dbReference type="EMBL" id="RED54696.1"/>
    </source>
</evidence>
<name>A0A3D9I0L6_9BACL</name>
<accession>A0A3D9I0L6</accession>
<evidence type="ECO:0000313" key="2">
    <source>
        <dbReference type="Proteomes" id="UP000256869"/>
    </source>
</evidence>
<keyword evidence="2" id="KW-1185">Reference proteome</keyword>
<protein>
    <submittedName>
        <fullName evidence="1">Uncharacterized protein</fullName>
    </submittedName>
</protein>
<reference evidence="1 2" key="1">
    <citation type="submission" date="2018-07" db="EMBL/GenBank/DDBJ databases">
        <title>Genomic Encyclopedia of Type Strains, Phase III (KMG-III): the genomes of soil and plant-associated and newly described type strains.</title>
        <authorList>
            <person name="Whitman W."/>
        </authorList>
    </citation>
    <scope>NUCLEOTIDE SEQUENCE [LARGE SCALE GENOMIC DNA]</scope>
    <source>
        <strain evidence="1 2">CECT 8236</strain>
    </source>
</reference>
<gene>
    <name evidence="1" type="ORF">DFP95_12221</name>
</gene>
<organism evidence="1 2">
    <name type="scientific">Cohnella lupini</name>
    <dbReference type="NCBI Taxonomy" id="1294267"/>
    <lineage>
        <taxon>Bacteria</taxon>
        <taxon>Bacillati</taxon>
        <taxon>Bacillota</taxon>
        <taxon>Bacilli</taxon>
        <taxon>Bacillales</taxon>
        <taxon>Paenibacillaceae</taxon>
        <taxon>Cohnella</taxon>
    </lineage>
</organism>
<sequence length="96" mass="11219">MLTNTLDWQVMDNKDSATARLQEIFGERYGFTLKEREVFRLMMLFGLGDEDIRGIMQISYEELDNLFACMTGKTRTNSGRELQALFLRYILQKLPA</sequence>